<keyword evidence="10" id="KW-1185">Reference proteome</keyword>
<protein>
    <submittedName>
        <fullName evidence="9">Nitrite/sulfite reductase</fullName>
    </submittedName>
</protein>
<organism evidence="9 10">
    <name type="scientific">Pontibacter saemangeumensis</name>
    <dbReference type="NCBI Taxonomy" id="1084525"/>
    <lineage>
        <taxon>Bacteria</taxon>
        <taxon>Pseudomonadati</taxon>
        <taxon>Bacteroidota</taxon>
        <taxon>Cytophagia</taxon>
        <taxon>Cytophagales</taxon>
        <taxon>Hymenobacteraceae</taxon>
        <taxon>Pontibacter</taxon>
    </lineage>
</organism>
<evidence type="ECO:0000256" key="1">
    <source>
        <dbReference type="ARBA" id="ARBA00022485"/>
    </source>
</evidence>
<evidence type="ECO:0000259" key="7">
    <source>
        <dbReference type="Pfam" id="PF01077"/>
    </source>
</evidence>
<keyword evidence="5" id="KW-0408">Iron</keyword>
<feature type="domain" description="Nitrite/sulphite reductase 4Fe-4S" evidence="7">
    <location>
        <begin position="122"/>
        <end position="278"/>
    </location>
</feature>
<keyword evidence="6" id="KW-0411">Iron-sulfur</keyword>
<dbReference type="InterPro" id="IPR045854">
    <property type="entry name" value="NO2/SO3_Rdtase_4Fe4S_sf"/>
</dbReference>
<feature type="domain" description="Nitrite/Sulfite reductase ferredoxin-like" evidence="8">
    <location>
        <begin position="324"/>
        <end position="389"/>
    </location>
</feature>
<dbReference type="Pfam" id="PF01077">
    <property type="entry name" value="NIR_SIR"/>
    <property type="match status" value="2"/>
</dbReference>
<dbReference type="InterPro" id="IPR036136">
    <property type="entry name" value="Nit/Sulf_reduc_fer-like_dom_sf"/>
</dbReference>
<keyword evidence="3" id="KW-0479">Metal-binding</keyword>
<feature type="domain" description="Nitrite/Sulfite reductase ferredoxin-like" evidence="8">
    <location>
        <begin position="47"/>
        <end position="112"/>
    </location>
</feature>
<proteinExistence type="predicted"/>
<sequence>MQTFRSELENPIVEKDIIELEKKIRLYREGKLQEDKFKSLRLARGVYGQRQLGVQMVRIKLPFGRVSTQQLLRIAGISDEYSTGNLHLTTRQDIQIHFVSLDRTPELWAKLEQDDITLREACGNTVRNVTASPEAGVDPQEPFDVSPYADATFRYFLRNPICQDMGRKFKISFSSSDSDTAMSYMHDLGFIPKVKEENGETVRGFKVMIGGGLGAQPALAHTAYEFLPEDKVIPLIEGVLRIFDRHGERNNRNKARFKYLIAKLGLEEVMRLVNEEYKALKSHAFEIDRNAIFTPAVPEAREIPDFVIEDTEKYNTWLKTNVFQQKQQGYYGVYIKVQIGDISSDTARELVPLVRDFAADDIRVTQGQNLLLKYVREEALPYFFARLDELGLAEPGFNSVADITTCPGTDTCNLGISNSMTTAKVLENMIVQEYPELLFNTDIKIKISGCMNSCGQHGMANLGFHGSSLKSGKSVVPALQVLLGGGTVVDGEGRIAQKVLKVPSKRGPEVVRYVINDYHANKLENERFNEYFDRNGKDHFYQLLKPLADLTNLTPDDFIDWGHQDQFATAIGVGECAGVMIDLVATLLYEADEKLEWAAEALEEKRFADAIYYGYSAYISTAKALLLDINVKCNTQSGIIQDFDTNFVAAGTFDFTPDFKSQVLQINQQEPGEEFANQYISKALLFLQQATSYRQQHREMPAPKPVQREA</sequence>
<dbReference type="SUPFAM" id="SSF56014">
    <property type="entry name" value="Nitrite and sulphite reductase 4Fe-4S domain-like"/>
    <property type="match status" value="2"/>
</dbReference>
<feature type="domain" description="Nitrite/sulphite reductase 4Fe-4S" evidence="7">
    <location>
        <begin position="398"/>
        <end position="544"/>
    </location>
</feature>
<comment type="caution">
    <text evidence="9">The sequence shown here is derived from an EMBL/GenBank/DDBJ whole genome shotgun (WGS) entry which is preliminary data.</text>
</comment>
<evidence type="ECO:0000256" key="6">
    <source>
        <dbReference type="ARBA" id="ARBA00023014"/>
    </source>
</evidence>
<keyword evidence="2" id="KW-0349">Heme</keyword>
<dbReference type="Pfam" id="PF03460">
    <property type="entry name" value="NIR_SIR_ferr"/>
    <property type="match status" value="2"/>
</dbReference>
<dbReference type="EMBL" id="BAABHC010000016">
    <property type="protein sequence ID" value="GAA4438471.1"/>
    <property type="molecule type" value="Genomic_DNA"/>
</dbReference>
<dbReference type="Gene3D" id="1.20.120.330">
    <property type="entry name" value="Nucleotidyltransferases domain 2"/>
    <property type="match status" value="1"/>
</dbReference>
<keyword evidence="4" id="KW-0560">Oxidoreductase</keyword>
<evidence type="ECO:0000313" key="10">
    <source>
        <dbReference type="Proteomes" id="UP001500552"/>
    </source>
</evidence>
<evidence type="ECO:0000256" key="3">
    <source>
        <dbReference type="ARBA" id="ARBA00022723"/>
    </source>
</evidence>
<dbReference type="InterPro" id="IPR006067">
    <property type="entry name" value="NO2/SO3_Rdtase_4Fe4S_dom"/>
</dbReference>
<dbReference type="Gene3D" id="3.90.480.10">
    <property type="entry name" value="Sulfite Reductase Hemoprotein,Domain 2"/>
    <property type="match status" value="1"/>
</dbReference>
<gene>
    <name evidence="9" type="ORF">GCM10023188_33920</name>
</gene>
<dbReference type="Proteomes" id="UP001500552">
    <property type="component" value="Unassembled WGS sequence"/>
</dbReference>
<dbReference type="InterPro" id="IPR051329">
    <property type="entry name" value="NIR_SIR_4Fe-4S"/>
</dbReference>
<evidence type="ECO:0000256" key="5">
    <source>
        <dbReference type="ARBA" id="ARBA00023004"/>
    </source>
</evidence>
<evidence type="ECO:0000259" key="8">
    <source>
        <dbReference type="Pfam" id="PF03460"/>
    </source>
</evidence>
<keyword evidence="1" id="KW-0004">4Fe-4S</keyword>
<evidence type="ECO:0000313" key="9">
    <source>
        <dbReference type="EMBL" id="GAA4438471.1"/>
    </source>
</evidence>
<accession>A0ABP8LY70</accession>
<dbReference type="InterPro" id="IPR005117">
    <property type="entry name" value="NiRdtase/SiRdtase_haem-b_fer"/>
</dbReference>
<evidence type="ECO:0000256" key="4">
    <source>
        <dbReference type="ARBA" id="ARBA00023002"/>
    </source>
</evidence>
<dbReference type="Gene3D" id="3.30.413.10">
    <property type="entry name" value="Sulfite Reductase Hemoprotein, domain 1"/>
    <property type="match status" value="2"/>
</dbReference>
<evidence type="ECO:0000256" key="2">
    <source>
        <dbReference type="ARBA" id="ARBA00022617"/>
    </source>
</evidence>
<dbReference type="PANTHER" id="PTHR32439">
    <property type="entry name" value="FERREDOXIN--NITRITE REDUCTASE, CHLOROPLASTIC"/>
    <property type="match status" value="1"/>
</dbReference>
<dbReference type="SUPFAM" id="SSF55124">
    <property type="entry name" value="Nitrite/Sulfite reductase N-terminal domain-like"/>
    <property type="match status" value="2"/>
</dbReference>
<reference evidence="10" key="1">
    <citation type="journal article" date="2019" name="Int. J. Syst. Evol. Microbiol.">
        <title>The Global Catalogue of Microorganisms (GCM) 10K type strain sequencing project: providing services to taxonomists for standard genome sequencing and annotation.</title>
        <authorList>
            <consortium name="The Broad Institute Genomics Platform"/>
            <consortium name="The Broad Institute Genome Sequencing Center for Infectious Disease"/>
            <person name="Wu L."/>
            <person name="Ma J."/>
        </authorList>
    </citation>
    <scope>NUCLEOTIDE SEQUENCE [LARGE SCALE GENOMIC DNA]</scope>
    <source>
        <strain evidence="10">JCM 17926</strain>
    </source>
</reference>
<dbReference type="RefSeq" id="WP_345160726.1">
    <property type="nucleotide sequence ID" value="NZ_BAABHC010000016.1"/>
</dbReference>
<dbReference type="PANTHER" id="PTHR32439:SF9">
    <property type="entry name" value="BLR3264 PROTEIN"/>
    <property type="match status" value="1"/>
</dbReference>
<name>A0ABP8LY70_9BACT</name>